<evidence type="ECO:0000256" key="6">
    <source>
        <dbReference type="PROSITE-ProRule" id="PRU10141"/>
    </source>
</evidence>
<accession>A0AA38CNY7</accession>
<dbReference type="FunFam" id="1.10.510.10:FF:000423">
    <property type="entry name" value="Putative receptor-like serine/threonine-protein kinase"/>
    <property type="match status" value="1"/>
</dbReference>
<evidence type="ECO:0000256" key="5">
    <source>
        <dbReference type="ARBA" id="ARBA00022840"/>
    </source>
</evidence>
<proteinExistence type="predicted"/>
<dbReference type="FunFam" id="3.30.200.20:FF:000389">
    <property type="entry name" value="Receptor-like cytosolic serine/threonine-protein kinase RBK1"/>
    <property type="match status" value="1"/>
</dbReference>
<feature type="region of interest" description="Disordered" evidence="7">
    <location>
        <begin position="228"/>
        <end position="289"/>
    </location>
</feature>
<dbReference type="PANTHER" id="PTHR47987">
    <property type="entry name" value="OS08G0249100 PROTEIN"/>
    <property type="match status" value="1"/>
</dbReference>
<feature type="compositionally biased region" description="Low complexity" evidence="7">
    <location>
        <begin position="267"/>
        <end position="277"/>
    </location>
</feature>
<dbReference type="GO" id="GO:0005524">
    <property type="term" value="F:ATP binding"/>
    <property type="evidence" value="ECO:0007669"/>
    <property type="project" value="UniProtKB-UniRule"/>
</dbReference>
<feature type="domain" description="Protein kinase" evidence="8">
    <location>
        <begin position="379"/>
        <end position="653"/>
    </location>
</feature>
<dbReference type="PROSITE" id="PS00108">
    <property type="entry name" value="PROTEIN_KINASE_ST"/>
    <property type="match status" value="1"/>
</dbReference>
<dbReference type="EMBL" id="JAHRHJ020000009">
    <property type="protein sequence ID" value="KAH9300089.1"/>
    <property type="molecule type" value="Genomic_DNA"/>
</dbReference>
<dbReference type="InterPro" id="IPR008271">
    <property type="entry name" value="Ser/Thr_kinase_AS"/>
</dbReference>
<evidence type="ECO:0000259" key="8">
    <source>
        <dbReference type="PROSITE" id="PS50011"/>
    </source>
</evidence>
<dbReference type="InterPro" id="IPR046958">
    <property type="entry name" value="RBK1/2/STUNTED"/>
</dbReference>
<dbReference type="OMA" id="QTSIWRP"/>
<dbReference type="SUPFAM" id="SSF56112">
    <property type="entry name" value="Protein kinase-like (PK-like)"/>
    <property type="match status" value="1"/>
</dbReference>
<evidence type="ECO:0000256" key="4">
    <source>
        <dbReference type="ARBA" id="ARBA00022777"/>
    </source>
</evidence>
<dbReference type="Proteomes" id="UP000824469">
    <property type="component" value="Unassembled WGS sequence"/>
</dbReference>
<evidence type="ECO:0000256" key="2">
    <source>
        <dbReference type="ARBA" id="ARBA00022679"/>
    </source>
</evidence>
<dbReference type="Gene3D" id="3.40.50.620">
    <property type="entry name" value="HUPs"/>
    <property type="match status" value="1"/>
</dbReference>
<dbReference type="InterPro" id="IPR011009">
    <property type="entry name" value="Kinase-like_dom_sf"/>
</dbReference>
<keyword evidence="5 6" id="KW-0067">ATP-binding</keyword>
<keyword evidence="10" id="KW-1185">Reference proteome</keyword>
<gene>
    <name evidence="9" type="ORF">KI387_011672</name>
</gene>
<evidence type="ECO:0000313" key="9">
    <source>
        <dbReference type="EMBL" id="KAH9300089.1"/>
    </source>
</evidence>
<evidence type="ECO:0000256" key="1">
    <source>
        <dbReference type="ARBA" id="ARBA00022527"/>
    </source>
</evidence>
<sequence length="683" mass="76834">MVLSVEVVKKKSKSKSKMEMESSSTTPATAVVVVGISLQEEESKELLSWAMSVAACPGDTVVALHVLVEKHGRESHFVKARIDNAKAMLINLLGSFMDLWQAKHIKVDAKVMVHSSLERALVNEAATLGASFLVLGASTYRFPCPSIRVTKYCLEHSPAGCAVIAVKDRRDVPLKEFFPRVPDIDCHEILQDGSPWFNLKWSAKDVGKTLGSLQKKFLSKMSFQSQGEEELTGHAHRKSESFQEKIEKNSPRGVLEAPSHCLDQEESFSSESSVASSPQPFTTDEEDRSISEENSNNCFNFWTNANMQPNKFLKLFSSSSLGHCSTQITSTPKYHRDPYSYLPRNTQNLGESRTYGEISWKPSWRCFTYREISCATNHFHLDNLVGKGGYAEVFKGILYNGEAIAVKRIVNGATDEQKEKDFLTELGIIGHIHHPNTASLLGCCIENGLHLIFHFSPNGSLDSYLHDTKTPVLEWSIRFKVAVGTARGLHYLHKCCQRRIIHRDIKAANILLGKDFEPQISDFGLAKWLPRQWTHHSVSPIEGTYGYLAPEYFLHGIVDEKTDVFAFGVLLLEIVSGRKPFDTSEQNILVWAKPLLETGNIKELADPRLEYQYDDVEIKRVLFTASLCIRQSAIWRPSMSEVLQLLTGGESLLRKDCWRIPTSKEYAFGDCWDELHNLTLTAK</sequence>
<keyword evidence="2" id="KW-0808">Transferase</keyword>
<dbReference type="GO" id="GO:0004674">
    <property type="term" value="F:protein serine/threonine kinase activity"/>
    <property type="evidence" value="ECO:0007669"/>
    <property type="project" value="UniProtKB-KW"/>
</dbReference>
<dbReference type="SUPFAM" id="SSF52402">
    <property type="entry name" value="Adenine nucleotide alpha hydrolases-like"/>
    <property type="match status" value="1"/>
</dbReference>
<keyword evidence="4" id="KW-0418">Kinase</keyword>
<comment type="caution">
    <text evidence="9">The sequence shown here is derived from an EMBL/GenBank/DDBJ whole genome shotgun (WGS) entry which is preliminary data.</text>
</comment>
<dbReference type="PROSITE" id="PS00107">
    <property type="entry name" value="PROTEIN_KINASE_ATP"/>
    <property type="match status" value="1"/>
</dbReference>
<dbReference type="CDD" id="cd00293">
    <property type="entry name" value="USP-like"/>
    <property type="match status" value="1"/>
</dbReference>
<dbReference type="SMART" id="SM00220">
    <property type="entry name" value="S_TKc"/>
    <property type="match status" value="1"/>
</dbReference>
<dbReference type="InterPro" id="IPR000719">
    <property type="entry name" value="Prot_kinase_dom"/>
</dbReference>
<evidence type="ECO:0000313" key="10">
    <source>
        <dbReference type="Proteomes" id="UP000824469"/>
    </source>
</evidence>
<protein>
    <recommendedName>
        <fullName evidence="8">Protein kinase domain-containing protein</fullName>
    </recommendedName>
</protein>
<evidence type="ECO:0000256" key="3">
    <source>
        <dbReference type="ARBA" id="ARBA00022741"/>
    </source>
</evidence>
<keyword evidence="1" id="KW-0723">Serine/threonine-protein kinase</keyword>
<dbReference type="Gene3D" id="1.10.510.10">
    <property type="entry name" value="Transferase(Phosphotransferase) domain 1"/>
    <property type="match status" value="1"/>
</dbReference>
<dbReference type="InterPro" id="IPR001245">
    <property type="entry name" value="Ser-Thr/Tyr_kinase_cat_dom"/>
</dbReference>
<name>A0AA38CNY7_TAXCH</name>
<dbReference type="PROSITE" id="PS50011">
    <property type="entry name" value="PROTEIN_KINASE_DOM"/>
    <property type="match status" value="1"/>
</dbReference>
<dbReference type="Gene3D" id="3.30.200.20">
    <property type="entry name" value="Phosphorylase Kinase, domain 1"/>
    <property type="match status" value="1"/>
</dbReference>
<dbReference type="Pfam" id="PF07714">
    <property type="entry name" value="PK_Tyr_Ser-Thr"/>
    <property type="match status" value="1"/>
</dbReference>
<dbReference type="InterPro" id="IPR014729">
    <property type="entry name" value="Rossmann-like_a/b/a_fold"/>
</dbReference>
<reference evidence="9 10" key="1">
    <citation type="journal article" date="2021" name="Nat. Plants">
        <title>The Taxus genome provides insights into paclitaxel biosynthesis.</title>
        <authorList>
            <person name="Xiong X."/>
            <person name="Gou J."/>
            <person name="Liao Q."/>
            <person name="Li Y."/>
            <person name="Zhou Q."/>
            <person name="Bi G."/>
            <person name="Li C."/>
            <person name="Du R."/>
            <person name="Wang X."/>
            <person name="Sun T."/>
            <person name="Guo L."/>
            <person name="Liang H."/>
            <person name="Lu P."/>
            <person name="Wu Y."/>
            <person name="Zhang Z."/>
            <person name="Ro D.K."/>
            <person name="Shang Y."/>
            <person name="Huang S."/>
            <person name="Yan J."/>
        </authorList>
    </citation>
    <scope>NUCLEOTIDE SEQUENCE [LARGE SCALE GENOMIC DNA]</scope>
    <source>
        <strain evidence="9">Ta-2019</strain>
    </source>
</reference>
<feature type="binding site" evidence="6">
    <location>
        <position position="407"/>
    </location>
    <ligand>
        <name>ATP</name>
        <dbReference type="ChEBI" id="CHEBI:30616"/>
    </ligand>
</feature>
<feature type="compositionally biased region" description="Basic and acidic residues" evidence="7">
    <location>
        <begin position="238"/>
        <end position="250"/>
    </location>
</feature>
<organism evidence="9 10">
    <name type="scientific">Taxus chinensis</name>
    <name type="common">Chinese yew</name>
    <name type="synonym">Taxus wallichiana var. chinensis</name>
    <dbReference type="NCBI Taxonomy" id="29808"/>
    <lineage>
        <taxon>Eukaryota</taxon>
        <taxon>Viridiplantae</taxon>
        <taxon>Streptophyta</taxon>
        <taxon>Embryophyta</taxon>
        <taxon>Tracheophyta</taxon>
        <taxon>Spermatophyta</taxon>
        <taxon>Pinopsida</taxon>
        <taxon>Pinidae</taxon>
        <taxon>Conifers II</taxon>
        <taxon>Cupressales</taxon>
        <taxon>Taxaceae</taxon>
        <taxon>Taxus</taxon>
    </lineage>
</organism>
<evidence type="ECO:0000256" key="7">
    <source>
        <dbReference type="SAM" id="MobiDB-lite"/>
    </source>
</evidence>
<keyword evidence="3 6" id="KW-0547">Nucleotide-binding</keyword>
<dbReference type="AlphaFoldDB" id="A0AA38CNY7"/>
<dbReference type="InterPro" id="IPR017441">
    <property type="entry name" value="Protein_kinase_ATP_BS"/>
</dbReference>